<dbReference type="AlphaFoldDB" id="A0A2N6SEZ5"/>
<proteinExistence type="predicted"/>
<reference evidence="1 2" key="1">
    <citation type="submission" date="2017-09" db="EMBL/GenBank/DDBJ databases">
        <title>Bacterial strain isolated from the female urinary microbiota.</title>
        <authorList>
            <person name="Thomas-White K."/>
            <person name="Kumar N."/>
            <person name="Forster S."/>
            <person name="Putonti C."/>
            <person name="Lawley T."/>
            <person name="Wolfe A.J."/>
        </authorList>
    </citation>
    <scope>NUCLEOTIDE SEQUENCE [LARGE SCALE GENOMIC DNA]</scope>
    <source>
        <strain evidence="1 2">UMB0186</strain>
    </source>
</reference>
<gene>
    <name evidence="1" type="ORF">CJ218_05125</name>
</gene>
<dbReference type="EMBL" id="PNGT01000004">
    <property type="protein sequence ID" value="PMC52506.1"/>
    <property type="molecule type" value="Genomic_DNA"/>
</dbReference>
<dbReference type="Proteomes" id="UP000235670">
    <property type="component" value="Unassembled WGS sequence"/>
</dbReference>
<sequence>MTLYFLIFESKNNYAPPISNRGDNTWKIIEALENVVEQRMAIAEKRWSPFSKTFSIPSREEMEWTDIIEGKWQERDYTQDELDYKETLKVQYGFDDKAARIIVKLKRNIYNNPKIRKDRKDYVFTRLLGGLSYGHEDNGLLKRFMWNNTAGQMYKDLDIKEQMTINFKLTESEYVYLKYKVRIQHENYGYYNTIQKELLPQYKKTMETVLGREITEDEFEKLWNKQIDAFKGKTDFSHQYITMATHLYGKSRLADLRGGHENTNDMSGWLGDTIDVADTKPSIGNDDYKADLDAVNIINIMKKRNLDFINVSNEYYNNLENGILNRAEEFKKI</sequence>
<name>A0A2N6SEZ5_9BACL</name>
<comment type="caution">
    <text evidence="1">The sequence shown here is derived from an EMBL/GenBank/DDBJ whole genome shotgun (WGS) entry which is preliminary data.</text>
</comment>
<accession>A0A2N6SEZ5</accession>
<evidence type="ECO:0000313" key="2">
    <source>
        <dbReference type="Proteomes" id="UP000235670"/>
    </source>
</evidence>
<evidence type="ECO:0000313" key="1">
    <source>
        <dbReference type="EMBL" id="PMC52506.1"/>
    </source>
</evidence>
<protein>
    <submittedName>
        <fullName evidence="1">Uncharacterized protein</fullName>
    </submittedName>
</protein>
<dbReference type="OrthoDB" id="2218681at2"/>
<organism evidence="1 2">
    <name type="scientific">Gemella sanguinis</name>
    <dbReference type="NCBI Taxonomy" id="84135"/>
    <lineage>
        <taxon>Bacteria</taxon>
        <taxon>Bacillati</taxon>
        <taxon>Bacillota</taxon>
        <taxon>Bacilli</taxon>
        <taxon>Bacillales</taxon>
        <taxon>Gemellaceae</taxon>
        <taxon>Gemella</taxon>
    </lineage>
</organism>